<dbReference type="RefSeq" id="WP_101454988.1">
    <property type="nucleotide sequence ID" value="NZ_PCGY01000011.1"/>
</dbReference>
<dbReference type="InterPro" id="IPR013381">
    <property type="entry name" value="CRISPR-assoc_prot_Cse1"/>
</dbReference>
<evidence type="ECO:0000313" key="1">
    <source>
        <dbReference type="EMBL" id="PKU92726.1"/>
    </source>
</evidence>
<dbReference type="Pfam" id="PF09481">
    <property type="entry name" value="CRISPR_Cse1"/>
    <property type="match status" value="1"/>
</dbReference>
<gene>
    <name evidence="1" type="ORF">CQR47_0575</name>
</gene>
<proteinExistence type="predicted"/>
<protein>
    <submittedName>
        <fullName evidence="1">CRISPR-associated protein, Cse1 family</fullName>
    </submittedName>
</protein>
<evidence type="ECO:0000313" key="2">
    <source>
        <dbReference type="Proteomes" id="UP000233727"/>
    </source>
</evidence>
<dbReference type="NCBIfam" id="TIGR02547">
    <property type="entry name" value="casA_cse1"/>
    <property type="match status" value="1"/>
</dbReference>
<dbReference type="Gene3D" id="1.10.132.100">
    <property type="match status" value="1"/>
</dbReference>
<dbReference type="AlphaFoldDB" id="A0A2N3QM09"/>
<dbReference type="EMBL" id="PCGY01000011">
    <property type="protein sequence ID" value="PKU92726.1"/>
    <property type="molecule type" value="Genomic_DNA"/>
</dbReference>
<name>A0A2N3QM09_9BIFI</name>
<reference evidence="1 2" key="1">
    <citation type="submission" date="2017-10" db="EMBL/GenBank/DDBJ databases">
        <title>Bifidobacterium genomics.</title>
        <authorList>
            <person name="Lugli G.A."/>
            <person name="Milani C."/>
            <person name="Mancabelli L."/>
        </authorList>
    </citation>
    <scope>NUCLEOTIDE SEQUENCE [LARGE SCALE GENOMIC DNA]</scope>
    <source>
        <strain evidence="1 2">1542B</strain>
    </source>
</reference>
<dbReference type="Proteomes" id="UP000233727">
    <property type="component" value="Unassembled WGS sequence"/>
</dbReference>
<comment type="caution">
    <text evidence="1">The sequence shown here is derived from an EMBL/GenBank/DDBJ whole genome shotgun (WGS) entry which is preliminary data.</text>
</comment>
<sequence length="574" mass="64046">MVPQPQFNLIDEDWINAEYSDGTQRKVSLKKAFEDASDIQRIVPEFSQGIILILRFMLAVLYRCYQREGIKHGETKHVWGKIWETGHFDVSVIGSYLQRVHDRFYLIGGDRPFMQEAGLSYQGKNSNDADNVGRMVIDLPDKDNKFLFSLRSKGSVKSLSCSEAAVWLLALQAYDCAGIKTPLAGSTTARSGREYAPKGQISTGALGFCGGVYLERANLFETLMMNWVMYVESGEVPFLALVGDAPVWEREAISSMGRRRLTGPADLFTFSSRRVRLIPSDDGNGVTGVVIGYGAQPDPNDMARFETMTLWRLASKKQGESLGVPEGTRVPKTHEPEKALWRGLASVVPFANLDASSQVPAGVLTWVNELMADDDDEEDNDFSDSFLPQIVAIHAQGMTYGTQNSVYTDSVDEQLDLNKALVRRDDVSALSVALDVLDRIENCVGELAKSVTRVRGLVPNETMRNRYLTSTASIRAEAYYALDALCRKYLRTIENDNAEVLKTQWCDEAHRLLIRLTEQYFQDMGGSWIAKREVGGYEIAVGEQYVKLLRYFANEDSGLGKLTDSQSTDATKED</sequence>
<organism evidence="1 2">
    <name type="scientific">Bifidobacterium thermophilum</name>
    <dbReference type="NCBI Taxonomy" id="33905"/>
    <lineage>
        <taxon>Bacteria</taxon>
        <taxon>Bacillati</taxon>
        <taxon>Actinomycetota</taxon>
        <taxon>Actinomycetes</taxon>
        <taxon>Bifidobacteriales</taxon>
        <taxon>Bifidobacteriaceae</taxon>
        <taxon>Bifidobacterium</taxon>
    </lineage>
</organism>
<accession>A0A2N3QM09</accession>